<name>A0A081FYM8_9GAMM</name>
<proteinExistence type="predicted"/>
<keyword evidence="5" id="KW-1185">Reference proteome</keyword>
<dbReference type="InterPro" id="IPR016181">
    <property type="entry name" value="Acyl_CoA_acyltransferase"/>
</dbReference>
<dbReference type="OrthoDB" id="9775804at2"/>
<dbReference type="AlphaFoldDB" id="A0A081FYM8"/>
<dbReference type="eggNOG" id="COG0456">
    <property type="taxonomic scope" value="Bacteria"/>
</dbReference>
<dbReference type="PROSITE" id="PS51186">
    <property type="entry name" value="GNAT"/>
    <property type="match status" value="1"/>
</dbReference>
<keyword evidence="2" id="KW-0012">Acyltransferase</keyword>
<dbReference type="PANTHER" id="PTHR43877:SF1">
    <property type="entry name" value="ACETYLTRANSFERASE"/>
    <property type="match status" value="1"/>
</dbReference>
<reference evidence="4 5" key="1">
    <citation type="submission" date="2014-04" db="EMBL/GenBank/DDBJ databases">
        <title>Marinobacterium kochiensis sp. nov., isolated from sediment sample collected from Kochi backwaters in Kerala, India.</title>
        <authorList>
            <person name="Singh A."/>
            <person name="Pinnaka A.K."/>
        </authorList>
    </citation>
    <scope>NUCLEOTIDE SEQUENCE [LARGE SCALE GENOMIC DNA]</scope>
    <source>
        <strain evidence="4 5">AK27</strain>
    </source>
</reference>
<dbReference type="Proteomes" id="UP000028252">
    <property type="component" value="Unassembled WGS sequence"/>
</dbReference>
<keyword evidence="1" id="KW-0808">Transferase</keyword>
<sequence length="155" mass="17364">MTSDSLVLREAMTNDLEALLRLYAQPDMDNGNTLSLEEAEQLFMRMACYPDYRIYLALSGERIVGTFALLIMDNLAHRGNRSGIIEDVAVEPDFQGQGVGHFMMEQALDLARAKGCYKVTLSSNLKRERAHAFYESLGFERHGYSFSTALPIDGS</sequence>
<dbReference type="Gene3D" id="3.40.630.30">
    <property type="match status" value="1"/>
</dbReference>
<feature type="domain" description="N-acetyltransferase" evidence="3">
    <location>
        <begin position="6"/>
        <end position="155"/>
    </location>
</feature>
<protein>
    <recommendedName>
        <fullName evidence="3">N-acetyltransferase domain-containing protein</fullName>
    </recommendedName>
</protein>
<dbReference type="PANTHER" id="PTHR43877">
    <property type="entry name" value="AMINOALKYLPHOSPHONATE N-ACETYLTRANSFERASE-RELATED-RELATED"/>
    <property type="match status" value="1"/>
</dbReference>
<evidence type="ECO:0000313" key="5">
    <source>
        <dbReference type="Proteomes" id="UP000028252"/>
    </source>
</evidence>
<dbReference type="PATRIC" id="fig|1232683.4.peg.2158"/>
<evidence type="ECO:0000313" key="4">
    <source>
        <dbReference type="EMBL" id="KEA63633.1"/>
    </source>
</evidence>
<evidence type="ECO:0000256" key="1">
    <source>
        <dbReference type="ARBA" id="ARBA00022679"/>
    </source>
</evidence>
<dbReference type="InterPro" id="IPR000182">
    <property type="entry name" value="GNAT_dom"/>
</dbReference>
<dbReference type="CDD" id="cd04301">
    <property type="entry name" value="NAT_SF"/>
    <property type="match status" value="1"/>
</dbReference>
<gene>
    <name evidence="4" type="ORF">ADIMK_2199</name>
</gene>
<dbReference type="SUPFAM" id="SSF55729">
    <property type="entry name" value="Acyl-CoA N-acyltransferases (Nat)"/>
    <property type="match status" value="1"/>
</dbReference>
<evidence type="ECO:0000256" key="2">
    <source>
        <dbReference type="ARBA" id="ARBA00023315"/>
    </source>
</evidence>
<accession>A0A081FYM8</accession>
<dbReference type="STRING" id="1232683.ADIMK_2199"/>
<organism evidence="4 5">
    <name type="scientific">Marinobacterium lacunae</name>
    <dbReference type="NCBI Taxonomy" id="1232683"/>
    <lineage>
        <taxon>Bacteria</taxon>
        <taxon>Pseudomonadati</taxon>
        <taxon>Pseudomonadota</taxon>
        <taxon>Gammaproteobacteria</taxon>
        <taxon>Oceanospirillales</taxon>
        <taxon>Oceanospirillaceae</taxon>
        <taxon>Marinobacterium</taxon>
    </lineage>
</organism>
<dbReference type="EMBL" id="JMQN01000031">
    <property type="protein sequence ID" value="KEA63633.1"/>
    <property type="molecule type" value="Genomic_DNA"/>
</dbReference>
<dbReference type="InterPro" id="IPR050832">
    <property type="entry name" value="Bact_Acetyltransf"/>
</dbReference>
<dbReference type="RefSeq" id="WP_036187779.1">
    <property type="nucleotide sequence ID" value="NZ_JMQN01000031.1"/>
</dbReference>
<dbReference type="Pfam" id="PF00583">
    <property type="entry name" value="Acetyltransf_1"/>
    <property type="match status" value="1"/>
</dbReference>
<evidence type="ECO:0000259" key="3">
    <source>
        <dbReference type="PROSITE" id="PS51186"/>
    </source>
</evidence>
<comment type="caution">
    <text evidence="4">The sequence shown here is derived from an EMBL/GenBank/DDBJ whole genome shotgun (WGS) entry which is preliminary data.</text>
</comment>
<dbReference type="GO" id="GO:0016747">
    <property type="term" value="F:acyltransferase activity, transferring groups other than amino-acyl groups"/>
    <property type="evidence" value="ECO:0007669"/>
    <property type="project" value="InterPro"/>
</dbReference>